<dbReference type="InterPro" id="IPR041577">
    <property type="entry name" value="RT_RNaseH_2"/>
</dbReference>
<dbReference type="Pfam" id="PF17919">
    <property type="entry name" value="RT_RNaseH_2"/>
    <property type="match status" value="1"/>
</dbReference>
<dbReference type="PANTHER" id="PTHR34072">
    <property type="entry name" value="ENZYMATIC POLYPROTEIN-RELATED"/>
    <property type="match status" value="1"/>
</dbReference>
<dbReference type="RefSeq" id="XP_056697553.1">
    <property type="nucleotide sequence ID" value="XM_056841575.1"/>
</dbReference>
<name>A0ABM3RPK9_SPIOL</name>
<dbReference type="InterPro" id="IPR043502">
    <property type="entry name" value="DNA/RNA_pol_sf"/>
</dbReference>
<keyword evidence="2" id="KW-1185">Reference proteome</keyword>
<reference evidence="3" key="2">
    <citation type="submission" date="2025-08" db="UniProtKB">
        <authorList>
            <consortium name="RefSeq"/>
        </authorList>
    </citation>
    <scope>IDENTIFICATION</scope>
    <source>
        <tissue evidence="3">Leaf</tissue>
    </source>
</reference>
<dbReference type="Proteomes" id="UP000813463">
    <property type="component" value="Chromosome 4"/>
</dbReference>
<gene>
    <name evidence="3" type="primary">LOC130471448</name>
</gene>
<dbReference type="Gene3D" id="3.30.70.270">
    <property type="match status" value="1"/>
</dbReference>
<evidence type="ECO:0000259" key="1">
    <source>
        <dbReference type="Pfam" id="PF17919"/>
    </source>
</evidence>
<reference evidence="2" key="1">
    <citation type="journal article" date="2021" name="Nat. Commun.">
        <title>Genomic analyses provide insights into spinach domestication and the genetic basis of agronomic traits.</title>
        <authorList>
            <person name="Cai X."/>
            <person name="Sun X."/>
            <person name="Xu C."/>
            <person name="Sun H."/>
            <person name="Wang X."/>
            <person name="Ge C."/>
            <person name="Zhang Z."/>
            <person name="Wang Q."/>
            <person name="Fei Z."/>
            <person name="Jiao C."/>
            <person name="Wang Q."/>
        </authorList>
    </citation>
    <scope>NUCLEOTIDE SEQUENCE [LARGE SCALE GENOMIC DNA]</scope>
    <source>
        <strain evidence="2">cv. Varoflay</strain>
    </source>
</reference>
<feature type="domain" description="Reverse transcriptase/retrotransposon-derived protein RNase H-like" evidence="1">
    <location>
        <begin position="74"/>
        <end position="155"/>
    </location>
</feature>
<dbReference type="SUPFAM" id="SSF56672">
    <property type="entry name" value="DNA/RNA polymerases"/>
    <property type="match status" value="1"/>
</dbReference>
<proteinExistence type="predicted"/>
<protein>
    <submittedName>
        <fullName evidence="3">Uncharacterized mitochondrial protein AtMg00860-like</fullName>
    </submittedName>
</protein>
<accession>A0ABM3RPK9</accession>
<dbReference type="InterPro" id="IPR043128">
    <property type="entry name" value="Rev_trsase/Diguanyl_cyclase"/>
</dbReference>
<evidence type="ECO:0000313" key="3">
    <source>
        <dbReference type="RefSeq" id="XP_056697553.1"/>
    </source>
</evidence>
<sequence length="156" mass="17816">MEKVTFLGHFMSKEGVVVDPAKIKVVSEWPTPKSVTDIHSFLGLDGYYRRFVQDFSRIAKPMNTLMKKEAKFEWNYMCEEAFQALKTRLTTASVLTLPDESGTYDVYIDASKNGLWCVLMQNGKVIAYASRQLKPYESNYPTHDLELAAVVFSLKI</sequence>
<dbReference type="GeneID" id="130471448"/>
<evidence type="ECO:0000313" key="2">
    <source>
        <dbReference type="Proteomes" id="UP000813463"/>
    </source>
</evidence>
<dbReference type="PANTHER" id="PTHR34072:SF59">
    <property type="entry name" value="CCHC-TYPE INTEGRASE"/>
    <property type="match status" value="1"/>
</dbReference>
<organism evidence="2 3">
    <name type="scientific">Spinacia oleracea</name>
    <name type="common">Spinach</name>
    <dbReference type="NCBI Taxonomy" id="3562"/>
    <lineage>
        <taxon>Eukaryota</taxon>
        <taxon>Viridiplantae</taxon>
        <taxon>Streptophyta</taxon>
        <taxon>Embryophyta</taxon>
        <taxon>Tracheophyta</taxon>
        <taxon>Spermatophyta</taxon>
        <taxon>Magnoliopsida</taxon>
        <taxon>eudicotyledons</taxon>
        <taxon>Gunneridae</taxon>
        <taxon>Pentapetalae</taxon>
        <taxon>Caryophyllales</taxon>
        <taxon>Chenopodiaceae</taxon>
        <taxon>Chenopodioideae</taxon>
        <taxon>Anserineae</taxon>
        <taxon>Spinacia</taxon>
    </lineage>
</organism>